<evidence type="ECO:0000313" key="3">
    <source>
        <dbReference type="Proteomes" id="UP000827724"/>
    </source>
</evidence>
<dbReference type="EMBL" id="JAIWOZ010000006">
    <property type="protein sequence ID" value="KAH6604038.1"/>
    <property type="molecule type" value="Genomic_DNA"/>
</dbReference>
<sequence>MDDHIVAIDLKFYDKEKEIDKEIEKLKHEIREKLNDFDKRLKRLLKQELSNMRLHFSFETI</sequence>
<accession>A0A9P8QJB8</accession>
<name>A0A9P8QJB8_9HYPO</name>
<gene>
    <name evidence="2" type="ORF">Trco_007484</name>
</gene>
<comment type="caution">
    <text evidence="2">The sequence shown here is derived from an EMBL/GenBank/DDBJ whole genome shotgun (WGS) entry which is preliminary data.</text>
</comment>
<proteinExistence type="predicted"/>
<evidence type="ECO:0000256" key="1">
    <source>
        <dbReference type="SAM" id="Coils"/>
    </source>
</evidence>
<keyword evidence="1" id="KW-0175">Coiled coil</keyword>
<protein>
    <submittedName>
        <fullName evidence="2">Uncharacterized protein</fullName>
    </submittedName>
</protein>
<evidence type="ECO:0000313" key="2">
    <source>
        <dbReference type="EMBL" id="KAH6604038.1"/>
    </source>
</evidence>
<dbReference type="Proteomes" id="UP000827724">
    <property type="component" value="Unassembled WGS sequence"/>
</dbReference>
<feature type="coiled-coil region" evidence="1">
    <location>
        <begin position="16"/>
        <end position="47"/>
    </location>
</feature>
<dbReference type="AlphaFoldDB" id="A0A9P8QJB8"/>
<reference evidence="2" key="1">
    <citation type="submission" date="2021-08" db="EMBL/GenBank/DDBJ databases">
        <title>Chromosome-Level Trichoderma cornu-damae using Hi-C Data.</title>
        <authorList>
            <person name="Kim C.S."/>
        </authorList>
    </citation>
    <scope>NUCLEOTIDE SEQUENCE</scope>
    <source>
        <strain evidence="2">KA19-0412C</strain>
    </source>
</reference>
<organism evidence="2 3">
    <name type="scientific">Trichoderma cornu-damae</name>
    <dbReference type="NCBI Taxonomy" id="654480"/>
    <lineage>
        <taxon>Eukaryota</taxon>
        <taxon>Fungi</taxon>
        <taxon>Dikarya</taxon>
        <taxon>Ascomycota</taxon>
        <taxon>Pezizomycotina</taxon>
        <taxon>Sordariomycetes</taxon>
        <taxon>Hypocreomycetidae</taxon>
        <taxon>Hypocreales</taxon>
        <taxon>Hypocreaceae</taxon>
        <taxon>Trichoderma</taxon>
    </lineage>
</organism>
<keyword evidence="3" id="KW-1185">Reference proteome</keyword>